<reference evidence="2 3" key="2">
    <citation type="journal article" date="2013" name="Plant Cell Physiol.">
        <title>Rice Annotation Project Database (RAP-DB): an integrative and interactive database for rice genomics.</title>
        <authorList>
            <person name="Sakai H."/>
            <person name="Lee S.S."/>
            <person name="Tanaka T."/>
            <person name="Numa H."/>
            <person name="Kim J."/>
            <person name="Kawahara Y."/>
            <person name="Wakimoto H."/>
            <person name="Yang C.C."/>
            <person name="Iwamoto M."/>
            <person name="Abe T."/>
            <person name="Yamada Y."/>
            <person name="Muto A."/>
            <person name="Inokuchi H."/>
            <person name="Ikemura T."/>
            <person name="Matsumoto T."/>
            <person name="Sasaki T."/>
            <person name="Itoh T."/>
        </authorList>
    </citation>
    <scope>NUCLEOTIDE SEQUENCE [LARGE SCALE GENOMIC DNA]</scope>
    <source>
        <strain evidence="3">cv. Nipponbare</strain>
    </source>
</reference>
<name>A0A0P0W911_ORYSJ</name>
<protein>
    <submittedName>
        <fullName evidence="2">Os04g0312733 protein</fullName>
    </submittedName>
</protein>
<feature type="compositionally biased region" description="Low complexity" evidence="1">
    <location>
        <begin position="50"/>
        <end position="60"/>
    </location>
</feature>
<proteinExistence type="predicted"/>
<organism evidence="2 3">
    <name type="scientific">Oryza sativa subsp. japonica</name>
    <name type="common">Rice</name>
    <dbReference type="NCBI Taxonomy" id="39947"/>
    <lineage>
        <taxon>Eukaryota</taxon>
        <taxon>Viridiplantae</taxon>
        <taxon>Streptophyta</taxon>
        <taxon>Embryophyta</taxon>
        <taxon>Tracheophyta</taxon>
        <taxon>Spermatophyta</taxon>
        <taxon>Magnoliopsida</taxon>
        <taxon>Liliopsida</taxon>
        <taxon>Poales</taxon>
        <taxon>Poaceae</taxon>
        <taxon>BOP clade</taxon>
        <taxon>Oryzoideae</taxon>
        <taxon>Oryzeae</taxon>
        <taxon>Oryzinae</taxon>
        <taxon>Oryza</taxon>
        <taxon>Oryza sativa</taxon>
    </lineage>
</organism>
<dbReference type="Proteomes" id="UP000059680">
    <property type="component" value="Chromosome 4"/>
</dbReference>
<dbReference type="AlphaFoldDB" id="A0A0P0W911"/>
<evidence type="ECO:0000313" key="3">
    <source>
        <dbReference type="Proteomes" id="UP000059680"/>
    </source>
</evidence>
<feature type="compositionally biased region" description="Polar residues" evidence="1">
    <location>
        <begin position="62"/>
        <end position="71"/>
    </location>
</feature>
<reference evidence="2 3" key="3">
    <citation type="journal article" date="2013" name="Rice">
        <title>Improvement of the Oryza sativa Nipponbare reference genome using next generation sequence and optical map data.</title>
        <authorList>
            <person name="Kawahara Y."/>
            <person name="de la Bastide M."/>
            <person name="Hamilton J.P."/>
            <person name="Kanamori H."/>
            <person name="McCombie W.R."/>
            <person name="Ouyang S."/>
            <person name="Schwartz D.C."/>
            <person name="Tanaka T."/>
            <person name="Wu J."/>
            <person name="Zhou S."/>
            <person name="Childs K.L."/>
            <person name="Davidson R.M."/>
            <person name="Lin H."/>
            <person name="Quesada-Ocampo L."/>
            <person name="Vaillancourt B."/>
            <person name="Sakai H."/>
            <person name="Lee S.S."/>
            <person name="Kim J."/>
            <person name="Numa H."/>
            <person name="Itoh T."/>
            <person name="Buell C.R."/>
            <person name="Matsumoto T."/>
        </authorList>
    </citation>
    <scope>NUCLEOTIDE SEQUENCE [LARGE SCALE GENOMIC DNA]</scope>
    <source>
        <strain evidence="3">cv. Nipponbare</strain>
    </source>
</reference>
<gene>
    <name evidence="2" type="ordered locus">Os04g0312733</name>
    <name evidence="2" type="ORF">OSNPB_040312733</name>
</gene>
<dbReference type="EMBL" id="AP014960">
    <property type="protein sequence ID" value="BAS88535.1"/>
    <property type="molecule type" value="Genomic_DNA"/>
</dbReference>
<dbReference type="PaxDb" id="39947-A0A0P0W911"/>
<evidence type="ECO:0000256" key="1">
    <source>
        <dbReference type="SAM" id="MobiDB-lite"/>
    </source>
</evidence>
<feature type="region of interest" description="Disordered" evidence="1">
    <location>
        <begin position="1"/>
        <end position="77"/>
    </location>
</feature>
<evidence type="ECO:0000313" key="2">
    <source>
        <dbReference type="EMBL" id="BAS88535.1"/>
    </source>
</evidence>
<sequence length="77" mass="8357">MVVKQWEKFPTLSCDGRDKLPRPKPAMPVSFEVKTPLFACPQPNTRPGTAADDPSPAPDANVKTSRPSSPRVTEPSP</sequence>
<keyword evidence="3" id="KW-1185">Reference proteome</keyword>
<accession>A0A0P0W911</accession>
<reference evidence="3" key="1">
    <citation type="journal article" date="2005" name="Nature">
        <title>The map-based sequence of the rice genome.</title>
        <authorList>
            <consortium name="International rice genome sequencing project (IRGSP)"/>
            <person name="Matsumoto T."/>
            <person name="Wu J."/>
            <person name="Kanamori H."/>
            <person name="Katayose Y."/>
            <person name="Fujisawa M."/>
            <person name="Namiki N."/>
            <person name="Mizuno H."/>
            <person name="Yamamoto K."/>
            <person name="Antonio B.A."/>
            <person name="Baba T."/>
            <person name="Sakata K."/>
            <person name="Nagamura Y."/>
            <person name="Aoki H."/>
            <person name="Arikawa K."/>
            <person name="Arita K."/>
            <person name="Bito T."/>
            <person name="Chiden Y."/>
            <person name="Fujitsuka N."/>
            <person name="Fukunaka R."/>
            <person name="Hamada M."/>
            <person name="Harada C."/>
            <person name="Hayashi A."/>
            <person name="Hijishita S."/>
            <person name="Honda M."/>
            <person name="Hosokawa S."/>
            <person name="Ichikawa Y."/>
            <person name="Idonuma A."/>
            <person name="Iijima M."/>
            <person name="Ikeda M."/>
            <person name="Ikeno M."/>
            <person name="Ito K."/>
            <person name="Ito S."/>
            <person name="Ito T."/>
            <person name="Ito Y."/>
            <person name="Ito Y."/>
            <person name="Iwabuchi A."/>
            <person name="Kamiya K."/>
            <person name="Karasawa W."/>
            <person name="Kurita K."/>
            <person name="Katagiri S."/>
            <person name="Kikuta A."/>
            <person name="Kobayashi H."/>
            <person name="Kobayashi N."/>
            <person name="Machita K."/>
            <person name="Maehara T."/>
            <person name="Masukawa M."/>
            <person name="Mizubayashi T."/>
            <person name="Mukai Y."/>
            <person name="Nagasaki H."/>
            <person name="Nagata Y."/>
            <person name="Naito S."/>
            <person name="Nakashima M."/>
            <person name="Nakama Y."/>
            <person name="Nakamichi Y."/>
            <person name="Nakamura M."/>
            <person name="Meguro A."/>
            <person name="Negishi M."/>
            <person name="Ohta I."/>
            <person name="Ohta T."/>
            <person name="Okamoto M."/>
            <person name="Ono N."/>
            <person name="Saji S."/>
            <person name="Sakaguchi M."/>
            <person name="Sakai K."/>
            <person name="Shibata M."/>
            <person name="Shimokawa T."/>
            <person name="Song J."/>
            <person name="Takazaki Y."/>
            <person name="Terasawa K."/>
            <person name="Tsugane M."/>
            <person name="Tsuji K."/>
            <person name="Ueda S."/>
            <person name="Waki K."/>
            <person name="Yamagata H."/>
            <person name="Yamamoto M."/>
            <person name="Yamamoto S."/>
            <person name="Yamane H."/>
            <person name="Yoshiki S."/>
            <person name="Yoshihara R."/>
            <person name="Yukawa K."/>
            <person name="Zhong H."/>
            <person name="Yano M."/>
            <person name="Yuan Q."/>
            <person name="Ouyang S."/>
            <person name="Liu J."/>
            <person name="Jones K.M."/>
            <person name="Gansberger K."/>
            <person name="Moffat K."/>
            <person name="Hill J."/>
            <person name="Bera J."/>
            <person name="Fadrosh D."/>
            <person name="Jin S."/>
            <person name="Johri S."/>
            <person name="Kim M."/>
            <person name="Overton L."/>
            <person name="Reardon M."/>
            <person name="Tsitrin T."/>
            <person name="Vuong H."/>
            <person name="Weaver B."/>
            <person name="Ciecko A."/>
            <person name="Tallon L."/>
            <person name="Jackson J."/>
            <person name="Pai G."/>
            <person name="Aken S.V."/>
            <person name="Utterback T."/>
            <person name="Reidmuller S."/>
            <person name="Feldblyum T."/>
            <person name="Hsiao J."/>
            <person name="Zismann V."/>
            <person name="Iobst S."/>
            <person name="de Vazeille A.R."/>
            <person name="Buell C.R."/>
            <person name="Ying K."/>
            <person name="Li Y."/>
            <person name="Lu T."/>
            <person name="Huang Y."/>
            <person name="Zhao Q."/>
            <person name="Feng Q."/>
            <person name="Zhang L."/>
            <person name="Zhu J."/>
            <person name="Weng Q."/>
            <person name="Mu J."/>
            <person name="Lu Y."/>
            <person name="Fan D."/>
            <person name="Liu Y."/>
            <person name="Guan J."/>
            <person name="Zhang Y."/>
            <person name="Yu S."/>
            <person name="Liu X."/>
            <person name="Zhang Y."/>
            <person name="Hong G."/>
            <person name="Han B."/>
            <person name="Choisne N."/>
            <person name="Demange N."/>
            <person name="Orjeda G."/>
            <person name="Samain S."/>
            <person name="Cattolico L."/>
            <person name="Pelletier E."/>
            <person name="Couloux A."/>
            <person name="Segurens B."/>
            <person name="Wincker P."/>
            <person name="D'Hont A."/>
            <person name="Scarpelli C."/>
            <person name="Weissenbach J."/>
            <person name="Salanoubat M."/>
            <person name="Quetier F."/>
            <person name="Yu Y."/>
            <person name="Kim H.R."/>
            <person name="Rambo T."/>
            <person name="Currie J."/>
            <person name="Collura K."/>
            <person name="Luo M."/>
            <person name="Yang T."/>
            <person name="Ammiraju J.S.S."/>
            <person name="Engler F."/>
            <person name="Soderlund C."/>
            <person name="Wing R.A."/>
            <person name="Palmer L.E."/>
            <person name="de la Bastide M."/>
            <person name="Spiegel L."/>
            <person name="Nascimento L."/>
            <person name="Zutavern T."/>
            <person name="O'Shaughnessy A."/>
            <person name="Dike S."/>
            <person name="Dedhia N."/>
            <person name="Preston R."/>
            <person name="Balija V."/>
            <person name="McCombie W.R."/>
            <person name="Chow T."/>
            <person name="Chen H."/>
            <person name="Chung M."/>
            <person name="Chen C."/>
            <person name="Shaw J."/>
            <person name="Wu H."/>
            <person name="Hsiao K."/>
            <person name="Chao Y."/>
            <person name="Chu M."/>
            <person name="Cheng C."/>
            <person name="Hour A."/>
            <person name="Lee P."/>
            <person name="Lin S."/>
            <person name="Lin Y."/>
            <person name="Liou J."/>
            <person name="Liu S."/>
            <person name="Hsing Y."/>
            <person name="Raghuvanshi S."/>
            <person name="Mohanty A."/>
            <person name="Bharti A.K."/>
            <person name="Gaur A."/>
            <person name="Gupta V."/>
            <person name="Kumar D."/>
            <person name="Ravi V."/>
            <person name="Vij S."/>
            <person name="Kapur A."/>
            <person name="Khurana P."/>
            <person name="Khurana P."/>
            <person name="Khurana J.P."/>
            <person name="Tyagi A.K."/>
            <person name="Gaikwad K."/>
            <person name="Singh A."/>
            <person name="Dalal V."/>
            <person name="Srivastava S."/>
            <person name="Dixit A."/>
            <person name="Pal A.K."/>
            <person name="Ghazi I.A."/>
            <person name="Yadav M."/>
            <person name="Pandit A."/>
            <person name="Bhargava A."/>
            <person name="Sureshbabu K."/>
            <person name="Batra K."/>
            <person name="Sharma T.R."/>
            <person name="Mohapatra T."/>
            <person name="Singh N.K."/>
            <person name="Messing J."/>
            <person name="Nelson A.B."/>
            <person name="Fuks G."/>
            <person name="Kavchok S."/>
            <person name="Keizer G."/>
            <person name="Linton E."/>
            <person name="Llaca V."/>
            <person name="Song R."/>
            <person name="Tanyolac B."/>
            <person name="Young S."/>
            <person name="Ho-Il K."/>
            <person name="Hahn J.H."/>
            <person name="Sangsakoo G."/>
            <person name="Vanavichit A."/>
            <person name="de Mattos Luiz.A.T."/>
            <person name="Zimmer P.D."/>
            <person name="Malone G."/>
            <person name="Dellagostin O."/>
            <person name="de Oliveira A.C."/>
            <person name="Bevan M."/>
            <person name="Bancroft I."/>
            <person name="Minx P."/>
            <person name="Cordum H."/>
            <person name="Wilson R."/>
            <person name="Cheng Z."/>
            <person name="Jin W."/>
            <person name="Jiang J."/>
            <person name="Leong S.A."/>
            <person name="Iwama H."/>
            <person name="Gojobori T."/>
            <person name="Itoh T."/>
            <person name="Niimura Y."/>
            <person name="Fujii Y."/>
            <person name="Habara T."/>
            <person name="Sakai H."/>
            <person name="Sato Y."/>
            <person name="Wilson G."/>
            <person name="Kumar K."/>
            <person name="McCouch S."/>
            <person name="Juretic N."/>
            <person name="Hoen D."/>
            <person name="Wright S."/>
            <person name="Bruskiewich R."/>
            <person name="Bureau T."/>
            <person name="Miyao A."/>
            <person name="Hirochika H."/>
            <person name="Nishikawa T."/>
            <person name="Kadowaki K."/>
            <person name="Sugiura M."/>
            <person name="Burr B."/>
            <person name="Sasaki T."/>
        </authorList>
    </citation>
    <scope>NUCLEOTIDE SEQUENCE [LARGE SCALE GENOMIC DNA]</scope>
    <source>
        <strain evidence="3">cv. Nipponbare</strain>
    </source>
</reference>
<dbReference type="InParanoid" id="A0A0P0W911"/>